<evidence type="ECO:0000313" key="3">
    <source>
        <dbReference type="Proteomes" id="UP001477278"/>
    </source>
</evidence>
<evidence type="ECO:0000313" key="2">
    <source>
        <dbReference type="EMBL" id="MEO3684503.1"/>
    </source>
</evidence>
<sequence length="161" mass="18470">MSAKKMENRPLWQTIATIMLCILTVVVIVNSVIDYKMQPLLNTISHLQQANANKPEVRTINTKVMAEHFALAGYDTPTQLEYIDILKILLDKSNIIAINDDVLQFKDSKYALKLNSIETLRQSLNELGIENPRVKNQAQYEERERLQKSILEQLTKSITTQ</sequence>
<reference evidence="2 3" key="1">
    <citation type="submission" date="2024-05" db="EMBL/GenBank/DDBJ databases">
        <title>Genome sequencing of Marine Estuary Bacteria, Shewanella vesiculosa and S. baltica, and Pseudomonas syringae.</title>
        <authorList>
            <person name="Gurung A."/>
            <person name="Maclea K.S."/>
        </authorList>
    </citation>
    <scope>NUCLEOTIDE SEQUENCE [LARGE SCALE GENOMIC DNA]</scope>
    <source>
        <strain evidence="2 3">1A</strain>
    </source>
</reference>
<gene>
    <name evidence="2" type="ORF">ABHN84_19770</name>
</gene>
<dbReference type="Proteomes" id="UP001477278">
    <property type="component" value="Unassembled WGS sequence"/>
</dbReference>
<comment type="caution">
    <text evidence="2">The sequence shown here is derived from an EMBL/GenBank/DDBJ whole genome shotgun (WGS) entry which is preliminary data.</text>
</comment>
<keyword evidence="1" id="KW-0812">Transmembrane</keyword>
<name>A0ABV0FUJ1_9GAMM</name>
<keyword evidence="1" id="KW-0472">Membrane</keyword>
<proteinExistence type="predicted"/>
<protein>
    <submittedName>
        <fullName evidence="2">Uncharacterized protein</fullName>
    </submittedName>
</protein>
<keyword evidence="1" id="KW-1133">Transmembrane helix</keyword>
<accession>A0ABV0FUJ1</accession>
<keyword evidence="3" id="KW-1185">Reference proteome</keyword>
<feature type="transmembrane region" description="Helical" evidence="1">
    <location>
        <begin position="12"/>
        <end position="33"/>
    </location>
</feature>
<evidence type="ECO:0000256" key="1">
    <source>
        <dbReference type="SAM" id="Phobius"/>
    </source>
</evidence>
<dbReference type="EMBL" id="JBDPZN010000015">
    <property type="protein sequence ID" value="MEO3684503.1"/>
    <property type="molecule type" value="Genomic_DNA"/>
</dbReference>
<dbReference type="RefSeq" id="WP_347690934.1">
    <property type="nucleotide sequence ID" value="NZ_JBDPZN010000015.1"/>
</dbReference>
<organism evidence="2 3">
    <name type="scientific">Shewanella vesiculosa</name>
    <dbReference type="NCBI Taxonomy" id="518738"/>
    <lineage>
        <taxon>Bacteria</taxon>
        <taxon>Pseudomonadati</taxon>
        <taxon>Pseudomonadota</taxon>
        <taxon>Gammaproteobacteria</taxon>
        <taxon>Alteromonadales</taxon>
        <taxon>Shewanellaceae</taxon>
        <taxon>Shewanella</taxon>
    </lineage>
</organism>